<dbReference type="AlphaFoldDB" id="A0A8S1F8F2"/>
<gene>
    <name evidence="2" type="ORF">CBOVIS_LOCUS10528</name>
</gene>
<evidence type="ECO:0000313" key="2">
    <source>
        <dbReference type="EMBL" id="CAB3408792.1"/>
    </source>
</evidence>
<dbReference type="EMBL" id="CADEPM010000007">
    <property type="protein sequence ID" value="CAB3408792.1"/>
    <property type="molecule type" value="Genomic_DNA"/>
</dbReference>
<comment type="caution">
    <text evidence="2">The sequence shown here is derived from an EMBL/GenBank/DDBJ whole genome shotgun (WGS) entry which is preliminary data.</text>
</comment>
<evidence type="ECO:0000313" key="3">
    <source>
        <dbReference type="Proteomes" id="UP000494206"/>
    </source>
</evidence>
<protein>
    <submittedName>
        <fullName evidence="2">Uncharacterized protein</fullName>
    </submittedName>
</protein>
<keyword evidence="3" id="KW-1185">Reference proteome</keyword>
<reference evidence="2 3" key="1">
    <citation type="submission" date="2020-04" db="EMBL/GenBank/DDBJ databases">
        <authorList>
            <person name="Laetsch R D."/>
            <person name="Stevens L."/>
            <person name="Kumar S."/>
            <person name="Blaxter L. M."/>
        </authorList>
    </citation>
    <scope>NUCLEOTIDE SEQUENCE [LARGE SCALE GENOMIC DNA]</scope>
</reference>
<sequence length="122" mass="14215">MANDWGENGGNSRGSRSFDNPSQLRSDFTMSGRTVFDDHYSDEDSFFDAMSHKERSASFGGATQYSQQFMHNHLLDFSFNEHNIYNPSLLTINSYNSRRLRKLWEIALKPRAEIEKWVVVIR</sequence>
<proteinExistence type="predicted"/>
<dbReference type="Proteomes" id="UP000494206">
    <property type="component" value="Unassembled WGS sequence"/>
</dbReference>
<name>A0A8S1F8F2_9PELO</name>
<evidence type="ECO:0000256" key="1">
    <source>
        <dbReference type="SAM" id="MobiDB-lite"/>
    </source>
</evidence>
<accession>A0A8S1F8F2</accession>
<organism evidence="2 3">
    <name type="scientific">Caenorhabditis bovis</name>
    <dbReference type="NCBI Taxonomy" id="2654633"/>
    <lineage>
        <taxon>Eukaryota</taxon>
        <taxon>Metazoa</taxon>
        <taxon>Ecdysozoa</taxon>
        <taxon>Nematoda</taxon>
        <taxon>Chromadorea</taxon>
        <taxon>Rhabditida</taxon>
        <taxon>Rhabditina</taxon>
        <taxon>Rhabditomorpha</taxon>
        <taxon>Rhabditoidea</taxon>
        <taxon>Rhabditidae</taxon>
        <taxon>Peloderinae</taxon>
        <taxon>Caenorhabditis</taxon>
    </lineage>
</organism>
<feature type="region of interest" description="Disordered" evidence="1">
    <location>
        <begin position="1"/>
        <end position="26"/>
    </location>
</feature>